<accession>A0A316GI47</accession>
<name>A0A316GI47_9GAMM</name>
<comment type="caution">
    <text evidence="1">The sequence shown here is derived from an EMBL/GenBank/DDBJ whole genome shotgun (WGS) entry which is preliminary data.</text>
</comment>
<dbReference type="OrthoDB" id="5295974at2"/>
<gene>
    <name evidence="1" type="ORF">C8D97_101295</name>
</gene>
<keyword evidence="2" id="KW-1185">Reference proteome</keyword>
<dbReference type="EMBL" id="QGGU01000001">
    <property type="protein sequence ID" value="PWK54447.1"/>
    <property type="molecule type" value="Genomic_DNA"/>
</dbReference>
<reference evidence="1 2" key="1">
    <citation type="submission" date="2018-05" db="EMBL/GenBank/DDBJ databases">
        <title>Genomic Encyclopedia of Type Strains, Phase IV (KMG-IV): sequencing the most valuable type-strain genomes for metagenomic binning, comparative biology and taxonomic classification.</title>
        <authorList>
            <person name="Goeker M."/>
        </authorList>
    </citation>
    <scope>NUCLEOTIDE SEQUENCE [LARGE SCALE GENOMIC DNA]</scope>
    <source>
        <strain evidence="1 2">DSM 25350</strain>
    </source>
</reference>
<protein>
    <submittedName>
        <fullName evidence="1">Uncharacterized protein</fullName>
    </submittedName>
</protein>
<sequence>MTYIPRLRDLLSVETESARQWQRYIQRYCKQVSEPAKIPERNLDVPNASRVSDVDNFSSTVNSETTMKVNYSGDKKRALIWCNPVCLIPDQAGVKIARQVQLTCEQREQFVDLLNRHFGCTDIVFFIQRDDIFLSSTIALPQSWHSIVNVLGTNMFHVISRNKEHMHWFGLLNEVQMLLTEHNTKLLAKPTASVDLFEKNCNGIWLSDVPAWLRLDEEKKGIMLYLQQDFEQLDSWLDQQLSIVRHQQFNNRNHLIYDEHNTWKLKTSSWLKRKIGNVLSASS</sequence>
<evidence type="ECO:0000313" key="1">
    <source>
        <dbReference type="EMBL" id="PWK54447.1"/>
    </source>
</evidence>
<dbReference type="AlphaFoldDB" id="A0A316GI47"/>
<proteinExistence type="predicted"/>
<dbReference type="RefSeq" id="WP_146196056.1">
    <property type="nucleotide sequence ID" value="NZ_QGGU01000001.1"/>
</dbReference>
<evidence type="ECO:0000313" key="2">
    <source>
        <dbReference type="Proteomes" id="UP000245790"/>
    </source>
</evidence>
<dbReference type="Proteomes" id="UP000245790">
    <property type="component" value="Unassembled WGS sequence"/>
</dbReference>
<organism evidence="1 2">
    <name type="scientific">Pleionea mediterranea</name>
    <dbReference type="NCBI Taxonomy" id="523701"/>
    <lineage>
        <taxon>Bacteria</taxon>
        <taxon>Pseudomonadati</taxon>
        <taxon>Pseudomonadota</taxon>
        <taxon>Gammaproteobacteria</taxon>
        <taxon>Oceanospirillales</taxon>
        <taxon>Pleioneaceae</taxon>
        <taxon>Pleionea</taxon>
    </lineage>
</organism>